<dbReference type="Gene3D" id="2.60.40.10">
    <property type="entry name" value="Immunoglobulins"/>
    <property type="match status" value="1"/>
</dbReference>
<evidence type="ECO:0000313" key="1">
    <source>
        <dbReference type="EMBL" id="SFF99407.1"/>
    </source>
</evidence>
<name>A0A1I2NCG1_9FLAO</name>
<gene>
    <name evidence="1" type="ORF">SAMN04488033_1197</name>
</gene>
<dbReference type="Proteomes" id="UP000199116">
    <property type="component" value="Unassembled WGS sequence"/>
</dbReference>
<reference evidence="2" key="1">
    <citation type="submission" date="2016-10" db="EMBL/GenBank/DDBJ databases">
        <authorList>
            <person name="Varghese N."/>
            <person name="Submissions S."/>
        </authorList>
    </citation>
    <scope>NUCLEOTIDE SEQUENCE [LARGE SCALE GENOMIC DNA]</scope>
    <source>
        <strain evidence="2">DSM 23515</strain>
    </source>
</reference>
<keyword evidence="2" id="KW-1185">Reference proteome</keyword>
<dbReference type="AlphaFoldDB" id="A0A1I2NCG1"/>
<sequence length="122" mass="13720">MKNEKIKVHTVPNQFQEIEVPVEVLGEVAGMVYFKEGSSLRGQGRITVNILDENGNLVKEILTEGDGYFTYLGLKPGNYTAEIDPVQMQKLDYTASEPIEFEIKIDEYGDIVDTLEFTVEAD</sequence>
<dbReference type="SUPFAM" id="SSF49478">
    <property type="entry name" value="Cna protein B-type domain"/>
    <property type="match status" value="1"/>
</dbReference>
<organism evidence="1 2">
    <name type="scientific">Salegentibacter agarivorans</name>
    <dbReference type="NCBI Taxonomy" id="345907"/>
    <lineage>
        <taxon>Bacteria</taxon>
        <taxon>Pseudomonadati</taxon>
        <taxon>Bacteroidota</taxon>
        <taxon>Flavobacteriia</taxon>
        <taxon>Flavobacteriales</taxon>
        <taxon>Flavobacteriaceae</taxon>
        <taxon>Salegentibacter</taxon>
    </lineage>
</organism>
<dbReference type="EMBL" id="FOOH01000019">
    <property type="protein sequence ID" value="SFF99407.1"/>
    <property type="molecule type" value="Genomic_DNA"/>
</dbReference>
<evidence type="ECO:0008006" key="3">
    <source>
        <dbReference type="Google" id="ProtNLM"/>
    </source>
</evidence>
<proteinExistence type="predicted"/>
<protein>
    <recommendedName>
        <fullName evidence="3">Carboxypeptidase regulatory-like domain-containing protein</fullName>
    </recommendedName>
</protein>
<evidence type="ECO:0000313" key="2">
    <source>
        <dbReference type="Proteomes" id="UP000199116"/>
    </source>
</evidence>
<accession>A0A1I2NCG1</accession>
<dbReference type="InterPro" id="IPR013783">
    <property type="entry name" value="Ig-like_fold"/>
</dbReference>
<dbReference type="RefSeq" id="WP_093305473.1">
    <property type="nucleotide sequence ID" value="NZ_FOOH01000019.1"/>
</dbReference>